<dbReference type="OrthoDB" id="1663137at2759"/>
<feature type="domain" description="NADH:flavin oxidoreductase/NADH oxidase N-terminal" evidence="5">
    <location>
        <begin position="18"/>
        <end position="355"/>
    </location>
</feature>
<protein>
    <submittedName>
        <fullName evidence="6">Related to NADH oxidase</fullName>
    </submittedName>
</protein>
<evidence type="ECO:0000256" key="3">
    <source>
        <dbReference type="ARBA" id="ARBA00022643"/>
    </source>
</evidence>
<evidence type="ECO:0000313" key="7">
    <source>
        <dbReference type="Proteomes" id="UP000184330"/>
    </source>
</evidence>
<comment type="similarity">
    <text evidence="1">Belongs to the NADH:flavin oxidoreductase/NADH oxidase family.</text>
</comment>
<evidence type="ECO:0000259" key="5">
    <source>
        <dbReference type="Pfam" id="PF00724"/>
    </source>
</evidence>
<dbReference type="AlphaFoldDB" id="A0A1L7XJH6"/>
<evidence type="ECO:0000256" key="1">
    <source>
        <dbReference type="ARBA" id="ARBA00005979"/>
    </source>
</evidence>
<dbReference type="InterPro" id="IPR001155">
    <property type="entry name" value="OxRdtase_FMN_N"/>
</dbReference>
<dbReference type="Pfam" id="PF00724">
    <property type="entry name" value="Oxidored_FMN"/>
    <property type="match status" value="1"/>
</dbReference>
<evidence type="ECO:0000313" key="6">
    <source>
        <dbReference type="EMBL" id="CZR65189.1"/>
    </source>
</evidence>
<evidence type="ECO:0000256" key="2">
    <source>
        <dbReference type="ARBA" id="ARBA00022630"/>
    </source>
</evidence>
<evidence type="ECO:0000256" key="4">
    <source>
        <dbReference type="ARBA" id="ARBA00023002"/>
    </source>
</evidence>
<reference evidence="6 7" key="1">
    <citation type="submission" date="2016-03" db="EMBL/GenBank/DDBJ databases">
        <authorList>
            <person name="Ploux O."/>
        </authorList>
    </citation>
    <scope>NUCLEOTIDE SEQUENCE [LARGE SCALE GENOMIC DNA]</scope>
    <source>
        <strain evidence="6 7">UAMH 11012</strain>
    </source>
</reference>
<dbReference type="GO" id="GO:0010181">
    <property type="term" value="F:FMN binding"/>
    <property type="evidence" value="ECO:0007669"/>
    <property type="project" value="InterPro"/>
</dbReference>
<dbReference type="EMBL" id="FJOG01000029">
    <property type="protein sequence ID" value="CZR65189.1"/>
    <property type="molecule type" value="Genomic_DNA"/>
</dbReference>
<dbReference type="InterPro" id="IPR051799">
    <property type="entry name" value="NADH_flavin_oxidoreductase"/>
</dbReference>
<dbReference type="InterPro" id="IPR013785">
    <property type="entry name" value="Aldolase_TIM"/>
</dbReference>
<dbReference type="Gene3D" id="3.20.20.70">
    <property type="entry name" value="Aldolase class I"/>
    <property type="match status" value="1"/>
</dbReference>
<organism evidence="6 7">
    <name type="scientific">Phialocephala subalpina</name>
    <dbReference type="NCBI Taxonomy" id="576137"/>
    <lineage>
        <taxon>Eukaryota</taxon>
        <taxon>Fungi</taxon>
        <taxon>Dikarya</taxon>
        <taxon>Ascomycota</taxon>
        <taxon>Pezizomycotina</taxon>
        <taxon>Leotiomycetes</taxon>
        <taxon>Helotiales</taxon>
        <taxon>Mollisiaceae</taxon>
        <taxon>Phialocephala</taxon>
        <taxon>Phialocephala fortinii species complex</taxon>
    </lineage>
</organism>
<dbReference type="SUPFAM" id="SSF51395">
    <property type="entry name" value="FMN-linked oxidoreductases"/>
    <property type="match status" value="1"/>
</dbReference>
<keyword evidence="2" id="KW-0285">Flavoprotein</keyword>
<keyword evidence="7" id="KW-1185">Reference proteome</keyword>
<gene>
    <name evidence="6" type="ORF">PAC_15089</name>
</gene>
<name>A0A1L7XJH6_9HELO</name>
<keyword evidence="4" id="KW-0560">Oxidoreductase</keyword>
<dbReference type="Proteomes" id="UP000184330">
    <property type="component" value="Unassembled WGS sequence"/>
</dbReference>
<accession>A0A1L7XJH6</accession>
<proteinExistence type="inferred from homology"/>
<dbReference type="GO" id="GO:0016491">
    <property type="term" value="F:oxidoreductase activity"/>
    <property type="evidence" value="ECO:0007669"/>
    <property type="project" value="UniProtKB-KW"/>
</dbReference>
<dbReference type="PANTHER" id="PTHR43656">
    <property type="entry name" value="BINDING OXIDOREDUCTASE, PUTATIVE (AFU_ORTHOLOGUE AFUA_2G08260)-RELATED"/>
    <property type="match status" value="1"/>
</dbReference>
<dbReference type="PANTHER" id="PTHR43656:SF2">
    <property type="entry name" value="BINDING OXIDOREDUCTASE, PUTATIVE (AFU_ORTHOLOGUE AFUA_2G08260)-RELATED"/>
    <property type="match status" value="1"/>
</dbReference>
<dbReference type="STRING" id="576137.A0A1L7XJH6"/>
<sequence>MASFSNQVAASIILPGGLKLENRLIKAAMAENMAVKGQPANQLIKLYKEWGIGGWGAIMTGNVMIDPRYLGSPRDTTVPTSDNLLAIGTWTTIAETIKSQGSAAIMQINHPGRQSPAGAGTRGFFTKNLAPSAIALSFGTDSLSRAIVQMIWGTPAAMTEFQIQEVIKNFVNAARFAKKTGFDGVEIHAAHGYLLSDFLSAKANVRTDNWGGSPENRTRIIVEIVREMRKELGKEFCIGVKMNSADQQNEGAFEEVMEQVALLAAEQIDFLEVSGGNYEDPKMVNGNSEKSERTAKREAYFQDFALEVRKRHPSLLLMLTGGFRTRAGMNSALESRACDLIGVARPAAVATDFPRSVIGIGAKGEEDGKKEFEGMRMPKVKEPWYLPWLPNKRLRAALSGGLQTQFYVGEMKKMVMGGEVR</sequence>
<keyword evidence="3" id="KW-0288">FMN</keyword>